<evidence type="ECO:0000313" key="1">
    <source>
        <dbReference type="EMBL" id="CEG39322.1"/>
    </source>
</evidence>
<organism evidence="1 2">
    <name type="scientific">Plasmopara halstedii</name>
    <name type="common">Downy mildew of sunflower</name>
    <dbReference type="NCBI Taxonomy" id="4781"/>
    <lineage>
        <taxon>Eukaryota</taxon>
        <taxon>Sar</taxon>
        <taxon>Stramenopiles</taxon>
        <taxon>Oomycota</taxon>
        <taxon>Peronosporomycetes</taxon>
        <taxon>Peronosporales</taxon>
        <taxon>Peronosporaceae</taxon>
        <taxon>Plasmopara</taxon>
    </lineage>
</organism>
<dbReference type="EMBL" id="CCYD01000428">
    <property type="protein sequence ID" value="CEG39322.1"/>
    <property type="molecule type" value="Genomic_DNA"/>
</dbReference>
<dbReference type="RefSeq" id="XP_024575691.1">
    <property type="nucleotide sequence ID" value="XM_024724856.1"/>
</dbReference>
<dbReference type="GeneID" id="36404631"/>
<evidence type="ECO:0000313" key="2">
    <source>
        <dbReference type="Proteomes" id="UP000054928"/>
    </source>
</evidence>
<name>A0A0P1AFD6_PLAHL</name>
<sequence>MCTHVTLIAIHKPSSSVTTPALPDKLSKTIATSSSYAATVVLSNPRWVLRSQNLSTGHTLNEAVQKEALPVPRKHLPPTVYAAKA</sequence>
<keyword evidence="2" id="KW-1185">Reference proteome</keyword>
<proteinExistence type="predicted"/>
<protein>
    <submittedName>
        <fullName evidence="1">Uncharacterized protein</fullName>
    </submittedName>
</protein>
<dbReference type="AlphaFoldDB" id="A0A0P1AFD6"/>
<accession>A0A0P1AFD6</accession>
<reference evidence="2" key="1">
    <citation type="submission" date="2014-09" db="EMBL/GenBank/DDBJ databases">
        <authorList>
            <person name="Sharma Rahul"/>
            <person name="Thines Marco"/>
        </authorList>
    </citation>
    <scope>NUCLEOTIDE SEQUENCE [LARGE SCALE GENOMIC DNA]</scope>
</reference>
<dbReference type="Proteomes" id="UP000054928">
    <property type="component" value="Unassembled WGS sequence"/>
</dbReference>